<sequence length="93" mass="10798">MQFTVGRNQYAMECLGQYAMEREPAQMVRSEPSLSDAIISPKSIALQETHRENPRLKSPVEIHSSEDRRRPRSALLIFILKWPPLISRCDNFQ</sequence>
<dbReference type="Proteomes" id="UP000316304">
    <property type="component" value="Unassembled WGS sequence"/>
</dbReference>
<proteinExistence type="predicted"/>
<protein>
    <submittedName>
        <fullName evidence="1">Uncharacterized protein</fullName>
    </submittedName>
</protein>
<keyword evidence="2" id="KW-1185">Reference proteome</keyword>
<evidence type="ECO:0000313" key="2">
    <source>
        <dbReference type="Proteomes" id="UP000316304"/>
    </source>
</evidence>
<comment type="caution">
    <text evidence="1">The sequence shown here is derived from an EMBL/GenBank/DDBJ whole genome shotgun (WGS) entry which is preliminary data.</text>
</comment>
<organism evidence="1 2">
    <name type="scientific">Novipirellula galeiformis</name>
    <dbReference type="NCBI Taxonomy" id="2528004"/>
    <lineage>
        <taxon>Bacteria</taxon>
        <taxon>Pseudomonadati</taxon>
        <taxon>Planctomycetota</taxon>
        <taxon>Planctomycetia</taxon>
        <taxon>Pirellulales</taxon>
        <taxon>Pirellulaceae</taxon>
        <taxon>Novipirellula</taxon>
    </lineage>
</organism>
<dbReference type="EMBL" id="SJPT01000014">
    <property type="protein sequence ID" value="TWU17208.1"/>
    <property type="molecule type" value="Genomic_DNA"/>
</dbReference>
<reference evidence="1 2" key="1">
    <citation type="submission" date="2019-02" db="EMBL/GenBank/DDBJ databases">
        <title>Deep-cultivation of Planctomycetes and their phenomic and genomic characterization uncovers novel biology.</title>
        <authorList>
            <person name="Wiegand S."/>
            <person name="Jogler M."/>
            <person name="Boedeker C."/>
            <person name="Pinto D."/>
            <person name="Vollmers J."/>
            <person name="Rivas-Marin E."/>
            <person name="Kohn T."/>
            <person name="Peeters S.H."/>
            <person name="Heuer A."/>
            <person name="Rast P."/>
            <person name="Oberbeckmann S."/>
            <person name="Bunk B."/>
            <person name="Jeske O."/>
            <person name="Meyerdierks A."/>
            <person name="Storesund J.E."/>
            <person name="Kallscheuer N."/>
            <person name="Luecker S."/>
            <person name="Lage O.M."/>
            <person name="Pohl T."/>
            <person name="Merkel B.J."/>
            <person name="Hornburger P."/>
            <person name="Mueller R.-W."/>
            <person name="Bruemmer F."/>
            <person name="Labrenz M."/>
            <person name="Spormann A.M."/>
            <person name="Op Den Camp H."/>
            <person name="Overmann J."/>
            <person name="Amann R."/>
            <person name="Jetten M.S.M."/>
            <person name="Mascher T."/>
            <person name="Medema M.H."/>
            <person name="Devos D.P."/>
            <person name="Kaster A.-K."/>
            <person name="Ovreas L."/>
            <person name="Rohde M."/>
            <person name="Galperin M.Y."/>
            <person name="Jogler C."/>
        </authorList>
    </citation>
    <scope>NUCLEOTIDE SEQUENCE [LARGE SCALE GENOMIC DNA]</scope>
    <source>
        <strain evidence="1 2">Pla52o</strain>
    </source>
</reference>
<evidence type="ECO:0000313" key="1">
    <source>
        <dbReference type="EMBL" id="TWU17208.1"/>
    </source>
</evidence>
<name>A0A5C6BZB0_9BACT</name>
<dbReference type="AlphaFoldDB" id="A0A5C6BZB0"/>
<gene>
    <name evidence="1" type="ORF">Pla52o_53830</name>
</gene>
<accession>A0A5C6BZB0</accession>